<reference evidence="2 3" key="1">
    <citation type="submission" date="2020-10" db="EMBL/GenBank/DDBJ databases">
        <title>The Coptis chinensis genome and diversification of protoberbering-type alkaloids.</title>
        <authorList>
            <person name="Wang B."/>
            <person name="Shu S."/>
            <person name="Song C."/>
            <person name="Liu Y."/>
        </authorList>
    </citation>
    <scope>NUCLEOTIDE SEQUENCE [LARGE SCALE GENOMIC DNA]</scope>
    <source>
        <strain evidence="2">HL-2020</strain>
        <tissue evidence="2">Leaf</tissue>
    </source>
</reference>
<dbReference type="OrthoDB" id="942296at2759"/>
<name>A0A835HA72_9MAGN</name>
<comment type="caution">
    <text evidence="2">The sequence shown here is derived from an EMBL/GenBank/DDBJ whole genome shotgun (WGS) entry which is preliminary data.</text>
</comment>
<evidence type="ECO:0000313" key="2">
    <source>
        <dbReference type="EMBL" id="KAF9593263.1"/>
    </source>
</evidence>
<dbReference type="SMART" id="SM00256">
    <property type="entry name" value="FBOX"/>
    <property type="match status" value="1"/>
</dbReference>
<dbReference type="SUPFAM" id="SSF81383">
    <property type="entry name" value="F-box domain"/>
    <property type="match status" value="1"/>
</dbReference>
<gene>
    <name evidence="2" type="ORF">IFM89_021019</name>
</gene>
<dbReference type="Pfam" id="PF07734">
    <property type="entry name" value="FBA_1"/>
    <property type="match status" value="1"/>
</dbReference>
<keyword evidence="3" id="KW-1185">Reference proteome</keyword>
<dbReference type="PROSITE" id="PS50181">
    <property type="entry name" value="FBOX"/>
    <property type="match status" value="1"/>
</dbReference>
<dbReference type="PANTHER" id="PTHR31672:SF13">
    <property type="entry name" value="F-BOX PROTEIN CPR30-LIKE"/>
    <property type="match status" value="1"/>
</dbReference>
<sequence>MKGMMEGETSSSRDGDNVLPEDVVFQILVCLPVMSLFRFKSVCKSWRILIESSNFIEQHLNHHSHQYSNYNFVTLSPLRHYGPPPNRRGINLCLRSGDRFEVTAQVDLPCLREVYHYRINTVACNGIVCLNIKDVDYTYRKCIMHASLWNPATKQYRALPQSPFPPPPLNDFNYFGIGFGFDVKTNDYKVVRFFILSDSPGVTLAEMYNLSTDSWTTIDTAVLPVDYIGSDPKAPYRNGSYCWLASKGRPTESENGEIFNHNHFILSFDFSSKVFGTMSLPEVDSVKFDVCPQLAILRDNLALINTVDFSYEMCTNNFEIWVLNEYGVKESWTKLYKVGPFVRSSPIGLSRNGDNFFLTTEFKPCIYNFLTQSIMYPVQETWADDTVYKVAVYNDSLVSIDRGNGAANSTTCVV</sequence>
<dbReference type="InterPro" id="IPR050796">
    <property type="entry name" value="SCF_F-box_component"/>
</dbReference>
<evidence type="ECO:0000259" key="1">
    <source>
        <dbReference type="PROSITE" id="PS50181"/>
    </source>
</evidence>
<dbReference type="InterPro" id="IPR006527">
    <property type="entry name" value="F-box-assoc_dom_typ1"/>
</dbReference>
<dbReference type="Gene3D" id="1.20.1280.50">
    <property type="match status" value="1"/>
</dbReference>
<dbReference type="InterPro" id="IPR017451">
    <property type="entry name" value="F-box-assoc_interact_dom"/>
</dbReference>
<dbReference type="PANTHER" id="PTHR31672">
    <property type="entry name" value="BNACNNG10540D PROTEIN"/>
    <property type="match status" value="1"/>
</dbReference>
<protein>
    <recommendedName>
        <fullName evidence="1">F-box domain-containing protein</fullName>
    </recommendedName>
</protein>
<dbReference type="CDD" id="cd22157">
    <property type="entry name" value="F-box_AtFBW1-like"/>
    <property type="match status" value="1"/>
</dbReference>
<evidence type="ECO:0000313" key="3">
    <source>
        <dbReference type="Proteomes" id="UP000631114"/>
    </source>
</evidence>
<dbReference type="EMBL" id="JADFTS010000008">
    <property type="protein sequence ID" value="KAF9593263.1"/>
    <property type="molecule type" value="Genomic_DNA"/>
</dbReference>
<dbReference type="NCBIfam" id="TIGR01640">
    <property type="entry name" value="F_box_assoc_1"/>
    <property type="match status" value="1"/>
</dbReference>
<proteinExistence type="predicted"/>
<organism evidence="2 3">
    <name type="scientific">Coptis chinensis</name>
    <dbReference type="NCBI Taxonomy" id="261450"/>
    <lineage>
        <taxon>Eukaryota</taxon>
        <taxon>Viridiplantae</taxon>
        <taxon>Streptophyta</taxon>
        <taxon>Embryophyta</taxon>
        <taxon>Tracheophyta</taxon>
        <taxon>Spermatophyta</taxon>
        <taxon>Magnoliopsida</taxon>
        <taxon>Ranunculales</taxon>
        <taxon>Ranunculaceae</taxon>
        <taxon>Coptidoideae</taxon>
        <taxon>Coptis</taxon>
    </lineage>
</organism>
<accession>A0A835HA72</accession>
<dbReference type="Pfam" id="PF00646">
    <property type="entry name" value="F-box"/>
    <property type="match status" value="1"/>
</dbReference>
<dbReference type="InterPro" id="IPR036047">
    <property type="entry name" value="F-box-like_dom_sf"/>
</dbReference>
<dbReference type="InterPro" id="IPR001810">
    <property type="entry name" value="F-box_dom"/>
</dbReference>
<dbReference type="Proteomes" id="UP000631114">
    <property type="component" value="Unassembled WGS sequence"/>
</dbReference>
<feature type="domain" description="F-box" evidence="1">
    <location>
        <begin position="19"/>
        <end position="59"/>
    </location>
</feature>
<dbReference type="AlphaFoldDB" id="A0A835HA72"/>